<keyword evidence="5 7" id="KW-1133">Transmembrane helix</keyword>
<name>A0A7C5QDL9_AQUAO</name>
<dbReference type="InterPro" id="IPR020846">
    <property type="entry name" value="MFS_dom"/>
</dbReference>
<dbReference type="InterPro" id="IPR050171">
    <property type="entry name" value="MFS_Transporters"/>
</dbReference>
<proteinExistence type="predicted"/>
<feature type="transmembrane region" description="Helical" evidence="7">
    <location>
        <begin position="299"/>
        <end position="321"/>
    </location>
</feature>
<evidence type="ECO:0000256" key="3">
    <source>
        <dbReference type="ARBA" id="ARBA00022475"/>
    </source>
</evidence>
<evidence type="ECO:0000256" key="1">
    <source>
        <dbReference type="ARBA" id="ARBA00004651"/>
    </source>
</evidence>
<feature type="transmembrane region" description="Helical" evidence="7">
    <location>
        <begin position="162"/>
        <end position="182"/>
    </location>
</feature>
<organism evidence="9">
    <name type="scientific">Aquifex aeolicus</name>
    <dbReference type="NCBI Taxonomy" id="63363"/>
    <lineage>
        <taxon>Bacteria</taxon>
        <taxon>Pseudomonadati</taxon>
        <taxon>Aquificota</taxon>
        <taxon>Aquificia</taxon>
        <taxon>Aquificales</taxon>
        <taxon>Aquificaceae</taxon>
        <taxon>Aquifex</taxon>
    </lineage>
</organism>
<gene>
    <name evidence="9" type="ORF">ENJ61_00990</name>
</gene>
<dbReference type="PANTHER" id="PTHR23517:SF2">
    <property type="entry name" value="MULTIDRUG RESISTANCE PROTEIN MDTH"/>
    <property type="match status" value="1"/>
</dbReference>
<evidence type="ECO:0000256" key="7">
    <source>
        <dbReference type="SAM" id="Phobius"/>
    </source>
</evidence>
<keyword evidence="3" id="KW-1003">Cell membrane</keyword>
<dbReference type="EMBL" id="DRNB01000034">
    <property type="protein sequence ID" value="HHJ63461.1"/>
    <property type="molecule type" value="Genomic_DNA"/>
</dbReference>
<feature type="transmembrane region" description="Helical" evidence="7">
    <location>
        <begin position="275"/>
        <end position="293"/>
    </location>
</feature>
<dbReference type="Pfam" id="PF07690">
    <property type="entry name" value="MFS_1"/>
    <property type="match status" value="1"/>
</dbReference>
<protein>
    <submittedName>
        <fullName evidence="9">MFS transporter</fullName>
    </submittedName>
</protein>
<evidence type="ECO:0000259" key="8">
    <source>
        <dbReference type="PROSITE" id="PS50850"/>
    </source>
</evidence>
<dbReference type="PROSITE" id="PS50850">
    <property type="entry name" value="MFS"/>
    <property type="match status" value="1"/>
</dbReference>
<dbReference type="InterPro" id="IPR011701">
    <property type="entry name" value="MFS"/>
</dbReference>
<dbReference type="CDD" id="cd17472">
    <property type="entry name" value="MFS_YajR_like"/>
    <property type="match status" value="1"/>
</dbReference>
<sequence length="391" mass="42536">MFTPEEKKTLAGITFVVVARMLGLFLLLPVLAPYVRDLEGSTPILTGIAVGIYGLTQAVLQIPFGYLSDKYGRKPVITAGFLAYILGSILGGLAGSVWFMITARLMQGAGAISSAAISLAADLIREEVRTPAFAHIGASVGMVFAVSITVAPYLAGKFGVPFIFYLTAFLSLLAMLYVLLFIREPEKHVKEIEPSIGNVFVVMKEKDQGMLNLSVGLLHAFLVSIFTLVPIELIQRYGFPKADHWKMYLPIILLSVAVMVPATILAEKRGRIREVFLGGIGLIALGFAAYLVFPTFYGALALLTLYFIGFHLLEPIMPSLLTKLSHQDTRGIAVGIYNTSQFIGAFLGGAAGGLFLKFGVTYMLITNLLLSILWFLLIAPWISTVRFKGRT</sequence>
<comment type="subcellular location">
    <subcellularLocation>
        <location evidence="1">Cell membrane</location>
        <topology evidence="1">Multi-pass membrane protein</topology>
    </subcellularLocation>
</comment>
<accession>A0A7C5QDL9</accession>
<evidence type="ECO:0000313" key="9">
    <source>
        <dbReference type="EMBL" id="HHJ63461.1"/>
    </source>
</evidence>
<feature type="transmembrane region" description="Helical" evidence="7">
    <location>
        <begin position="136"/>
        <end position="156"/>
    </location>
</feature>
<evidence type="ECO:0000256" key="4">
    <source>
        <dbReference type="ARBA" id="ARBA00022692"/>
    </source>
</evidence>
<feature type="transmembrane region" description="Helical" evidence="7">
    <location>
        <begin position="362"/>
        <end position="382"/>
    </location>
</feature>
<feature type="transmembrane region" description="Helical" evidence="7">
    <location>
        <begin position="12"/>
        <end position="32"/>
    </location>
</feature>
<dbReference type="PANTHER" id="PTHR23517">
    <property type="entry name" value="RESISTANCE PROTEIN MDTM, PUTATIVE-RELATED-RELATED"/>
    <property type="match status" value="1"/>
</dbReference>
<feature type="transmembrane region" description="Helical" evidence="7">
    <location>
        <begin position="333"/>
        <end position="356"/>
    </location>
</feature>
<feature type="transmembrane region" description="Helical" evidence="7">
    <location>
        <begin position="213"/>
        <end position="235"/>
    </location>
</feature>
<dbReference type="Gene3D" id="1.20.1250.20">
    <property type="entry name" value="MFS general substrate transporter like domains"/>
    <property type="match status" value="1"/>
</dbReference>
<feature type="transmembrane region" description="Helical" evidence="7">
    <location>
        <begin position="44"/>
        <end position="64"/>
    </location>
</feature>
<feature type="domain" description="Major facilitator superfamily (MFS) profile" evidence="8">
    <location>
        <begin position="9"/>
        <end position="383"/>
    </location>
</feature>
<keyword evidence="2" id="KW-0813">Transport</keyword>
<dbReference type="GO" id="GO:0022857">
    <property type="term" value="F:transmembrane transporter activity"/>
    <property type="evidence" value="ECO:0007669"/>
    <property type="project" value="InterPro"/>
</dbReference>
<dbReference type="SUPFAM" id="SSF103473">
    <property type="entry name" value="MFS general substrate transporter"/>
    <property type="match status" value="1"/>
</dbReference>
<dbReference type="GO" id="GO:0005886">
    <property type="term" value="C:plasma membrane"/>
    <property type="evidence" value="ECO:0007669"/>
    <property type="project" value="UniProtKB-SubCell"/>
</dbReference>
<comment type="caution">
    <text evidence="9">The sequence shown here is derived from an EMBL/GenBank/DDBJ whole genome shotgun (WGS) entry which is preliminary data.</text>
</comment>
<reference evidence="9" key="1">
    <citation type="journal article" date="2020" name="mSystems">
        <title>Genome- and Community-Level Interaction Insights into Carbon Utilization and Element Cycling Functions of Hydrothermarchaeota in Hydrothermal Sediment.</title>
        <authorList>
            <person name="Zhou Z."/>
            <person name="Liu Y."/>
            <person name="Xu W."/>
            <person name="Pan J."/>
            <person name="Luo Z.H."/>
            <person name="Li M."/>
        </authorList>
    </citation>
    <scope>NUCLEOTIDE SEQUENCE [LARGE SCALE GENOMIC DNA]</scope>
    <source>
        <strain evidence="9">HyVt-501</strain>
    </source>
</reference>
<evidence type="ECO:0000256" key="2">
    <source>
        <dbReference type="ARBA" id="ARBA00022448"/>
    </source>
</evidence>
<evidence type="ECO:0000256" key="5">
    <source>
        <dbReference type="ARBA" id="ARBA00022989"/>
    </source>
</evidence>
<dbReference type="InterPro" id="IPR036259">
    <property type="entry name" value="MFS_trans_sf"/>
</dbReference>
<dbReference type="AlphaFoldDB" id="A0A7C5QDL9"/>
<feature type="transmembrane region" description="Helical" evidence="7">
    <location>
        <begin position="247"/>
        <end position="266"/>
    </location>
</feature>
<evidence type="ECO:0000256" key="6">
    <source>
        <dbReference type="ARBA" id="ARBA00023136"/>
    </source>
</evidence>
<keyword evidence="4 7" id="KW-0812">Transmembrane</keyword>
<keyword evidence="6 7" id="KW-0472">Membrane</keyword>
<feature type="transmembrane region" description="Helical" evidence="7">
    <location>
        <begin position="76"/>
        <end position="99"/>
    </location>
</feature>
<dbReference type="Proteomes" id="UP000885792">
    <property type="component" value="Unassembled WGS sequence"/>
</dbReference>